<evidence type="ECO:0000256" key="1">
    <source>
        <dbReference type="ARBA" id="ARBA00001933"/>
    </source>
</evidence>
<dbReference type="Gene3D" id="3.40.640.10">
    <property type="entry name" value="Type I PLP-dependent aspartate aminotransferase-like (Major domain)"/>
    <property type="match status" value="1"/>
</dbReference>
<accession>A0ABW3YLS2</accession>
<dbReference type="RefSeq" id="WP_377576087.1">
    <property type="nucleotide sequence ID" value="NZ_JBHTMP010000059.1"/>
</dbReference>
<dbReference type="Pfam" id="PF01212">
    <property type="entry name" value="Beta_elim_lyase"/>
    <property type="match status" value="1"/>
</dbReference>
<name>A0ABW3YLS2_9ACTN</name>
<dbReference type="SUPFAM" id="SSF53383">
    <property type="entry name" value="PLP-dependent transferases"/>
    <property type="match status" value="1"/>
</dbReference>
<evidence type="ECO:0000313" key="6">
    <source>
        <dbReference type="Proteomes" id="UP001597260"/>
    </source>
</evidence>
<keyword evidence="6" id="KW-1185">Reference proteome</keyword>
<evidence type="ECO:0000259" key="4">
    <source>
        <dbReference type="Pfam" id="PF01212"/>
    </source>
</evidence>
<keyword evidence="3" id="KW-0663">Pyridoxal phosphate</keyword>
<comment type="similarity">
    <text evidence="2">Belongs to the threonine aldolase family.</text>
</comment>
<dbReference type="InterPro" id="IPR015422">
    <property type="entry name" value="PyrdxlP-dep_Trfase_small"/>
</dbReference>
<gene>
    <name evidence="5" type="ORF">ACFQ4H_27435</name>
</gene>
<evidence type="ECO:0000256" key="3">
    <source>
        <dbReference type="ARBA" id="ARBA00022898"/>
    </source>
</evidence>
<evidence type="ECO:0000313" key="5">
    <source>
        <dbReference type="EMBL" id="MFD1324823.1"/>
    </source>
</evidence>
<organism evidence="5 6">
    <name type="scientific">Micromonospora sonneratiae</name>
    <dbReference type="NCBI Taxonomy" id="1184706"/>
    <lineage>
        <taxon>Bacteria</taxon>
        <taxon>Bacillati</taxon>
        <taxon>Actinomycetota</taxon>
        <taxon>Actinomycetes</taxon>
        <taxon>Micromonosporales</taxon>
        <taxon>Micromonosporaceae</taxon>
        <taxon>Micromonospora</taxon>
    </lineage>
</organism>
<reference evidence="6" key="1">
    <citation type="journal article" date="2019" name="Int. J. Syst. Evol. Microbiol.">
        <title>The Global Catalogue of Microorganisms (GCM) 10K type strain sequencing project: providing services to taxonomists for standard genome sequencing and annotation.</title>
        <authorList>
            <consortium name="The Broad Institute Genomics Platform"/>
            <consortium name="The Broad Institute Genome Sequencing Center for Infectious Disease"/>
            <person name="Wu L."/>
            <person name="Ma J."/>
        </authorList>
    </citation>
    <scope>NUCLEOTIDE SEQUENCE [LARGE SCALE GENOMIC DNA]</scope>
    <source>
        <strain evidence="6">JCM 31037</strain>
    </source>
</reference>
<evidence type="ECO:0000256" key="2">
    <source>
        <dbReference type="ARBA" id="ARBA00006966"/>
    </source>
</evidence>
<dbReference type="PANTHER" id="PTHR48097">
    <property type="entry name" value="L-THREONINE ALDOLASE-RELATED"/>
    <property type="match status" value="1"/>
</dbReference>
<comment type="cofactor">
    <cofactor evidence="1">
        <name>pyridoxal 5'-phosphate</name>
        <dbReference type="ChEBI" id="CHEBI:597326"/>
    </cofactor>
</comment>
<proteinExistence type="inferred from homology"/>
<dbReference type="EMBL" id="JBHTMP010000059">
    <property type="protein sequence ID" value="MFD1324823.1"/>
    <property type="molecule type" value="Genomic_DNA"/>
</dbReference>
<dbReference type="Proteomes" id="UP001597260">
    <property type="component" value="Unassembled WGS sequence"/>
</dbReference>
<dbReference type="InterPro" id="IPR001597">
    <property type="entry name" value="ArAA_b-elim_lyase/Thr_aldolase"/>
</dbReference>
<dbReference type="Gene3D" id="3.90.1150.10">
    <property type="entry name" value="Aspartate Aminotransferase, domain 1"/>
    <property type="match status" value="1"/>
</dbReference>
<protein>
    <submittedName>
        <fullName evidence="5">Threonine aldolase family protein</fullName>
    </submittedName>
</protein>
<dbReference type="InterPro" id="IPR015421">
    <property type="entry name" value="PyrdxlP-dep_Trfase_major"/>
</dbReference>
<sequence>MRDADRLPPQSRLVPIALTCDDPPMSHNTRQRRLAALRACDRILSGIRPTTMRDRLADMNAGGDLDGQPDFYGDGPVTTLEERVADLLGTEAAVFFPTGTMAQQVALRYGADRTGHPTVALHPLGHLEVDERHAYAHLSGLRSTWPTTAPRNPTAEEITALAEPVSTVVMELPLRDAGFVLPCWDELAAASAAARAIGARVHFDGARIWESTPHLAHTLSEIADLADSTYVSFYKTIGGISGAALAGTTELASYARIWRHRYGGEVFQQWPAALTALAGLDTELPRIPDYVRHARTVAAALTALPGARVYPEPPHTHRFRLWLPHPAQALNDAALALAEEEKVWFVAGWQETAVPGMAMTEITVATHALEWTTEDITEIGERFLSRALDC</sequence>
<dbReference type="PANTHER" id="PTHR48097:SF9">
    <property type="entry name" value="L-THREONINE ALDOLASE"/>
    <property type="match status" value="1"/>
</dbReference>
<feature type="domain" description="Aromatic amino acid beta-eliminating lyase/threonine aldolase" evidence="4">
    <location>
        <begin position="51"/>
        <end position="312"/>
    </location>
</feature>
<dbReference type="InterPro" id="IPR015424">
    <property type="entry name" value="PyrdxlP-dep_Trfase"/>
</dbReference>
<comment type="caution">
    <text evidence="5">The sequence shown here is derived from an EMBL/GenBank/DDBJ whole genome shotgun (WGS) entry which is preliminary data.</text>
</comment>